<organism evidence="2 3">
    <name type="scientific">Cudoniella acicularis</name>
    <dbReference type="NCBI Taxonomy" id="354080"/>
    <lineage>
        <taxon>Eukaryota</taxon>
        <taxon>Fungi</taxon>
        <taxon>Dikarya</taxon>
        <taxon>Ascomycota</taxon>
        <taxon>Pezizomycotina</taxon>
        <taxon>Leotiomycetes</taxon>
        <taxon>Helotiales</taxon>
        <taxon>Tricladiaceae</taxon>
        <taxon>Cudoniella</taxon>
    </lineage>
</organism>
<feature type="transmembrane region" description="Helical" evidence="1">
    <location>
        <begin position="56"/>
        <end position="77"/>
    </location>
</feature>
<evidence type="ECO:0000313" key="2">
    <source>
        <dbReference type="EMBL" id="KAF4620090.1"/>
    </source>
</evidence>
<reference evidence="2 3" key="1">
    <citation type="submission" date="2020-03" db="EMBL/GenBank/DDBJ databases">
        <title>Draft Genome Sequence of Cudoniella acicularis.</title>
        <authorList>
            <person name="Buettner E."/>
            <person name="Kellner H."/>
        </authorList>
    </citation>
    <scope>NUCLEOTIDE SEQUENCE [LARGE SCALE GENOMIC DNA]</scope>
    <source>
        <strain evidence="2 3">DSM 108380</strain>
    </source>
</reference>
<keyword evidence="3" id="KW-1185">Reference proteome</keyword>
<dbReference type="InterPro" id="IPR024316">
    <property type="entry name" value="APQ12"/>
</dbReference>
<feature type="transmembrane region" description="Helical" evidence="1">
    <location>
        <begin position="83"/>
        <end position="105"/>
    </location>
</feature>
<dbReference type="Proteomes" id="UP000566819">
    <property type="component" value="Unassembled WGS sequence"/>
</dbReference>
<keyword evidence="1" id="KW-0812">Transmembrane</keyword>
<protein>
    <submittedName>
        <fullName evidence="2">Uncharacterized protein</fullName>
    </submittedName>
</protein>
<dbReference type="OrthoDB" id="3559694at2759"/>
<gene>
    <name evidence="2" type="ORF">G7Y89_g14731</name>
</gene>
<comment type="caution">
    <text evidence="2">The sequence shown here is derived from an EMBL/GenBank/DDBJ whole genome shotgun (WGS) entry which is preliminary data.</text>
</comment>
<dbReference type="AlphaFoldDB" id="A0A8H4QYU3"/>
<dbReference type="Pfam" id="PF12716">
    <property type="entry name" value="Apq12"/>
    <property type="match status" value="1"/>
</dbReference>
<keyword evidence="1" id="KW-1133">Transmembrane helix</keyword>
<name>A0A8H4QYU3_9HELO</name>
<accession>A0A8H4QYU3</accession>
<dbReference type="EMBL" id="JAAMPI010002028">
    <property type="protein sequence ID" value="KAF4620090.1"/>
    <property type="molecule type" value="Genomic_DNA"/>
</dbReference>
<proteinExistence type="predicted"/>
<keyword evidence="1" id="KW-0472">Membrane</keyword>
<evidence type="ECO:0000256" key="1">
    <source>
        <dbReference type="SAM" id="Phobius"/>
    </source>
</evidence>
<evidence type="ECO:0000313" key="3">
    <source>
        <dbReference type="Proteomes" id="UP000566819"/>
    </source>
</evidence>
<sequence>MEFIQEYFFQAIHLYHDADPYLNPIRRFIYEVQSQTYPIILPYLNRAAVFAQDSPAIISVGLLLLFLLIAVQILSWIRRFMMWWFRLCMRILFWSAVVVLVSVVWQRGVGRTVEDLVGWGEELRVVWWREYRRWEGYQNMGAGDGHMRGKTNAKASWR</sequence>